<organism evidence="3 4">
    <name type="scientific">Caulobacter endophyticus</name>
    <dbReference type="NCBI Taxonomy" id="2172652"/>
    <lineage>
        <taxon>Bacteria</taxon>
        <taxon>Pseudomonadati</taxon>
        <taxon>Pseudomonadota</taxon>
        <taxon>Alphaproteobacteria</taxon>
        <taxon>Caulobacterales</taxon>
        <taxon>Caulobacteraceae</taxon>
        <taxon>Caulobacter</taxon>
    </lineage>
</organism>
<evidence type="ECO:0000313" key="4">
    <source>
        <dbReference type="Proteomes" id="UP000245073"/>
    </source>
</evidence>
<feature type="transmembrane region" description="Helical" evidence="1">
    <location>
        <begin position="57"/>
        <end position="82"/>
    </location>
</feature>
<feature type="domain" description="DUF1206" evidence="2">
    <location>
        <begin position="107"/>
        <end position="178"/>
    </location>
</feature>
<keyword evidence="1" id="KW-1133">Transmembrane helix</keyword>
<dbReference type="EMBL" id="QDKQ01000053">
    <property type="protein sequence ID" value="PVM87181.1"/>
    <property type="molecule type" value="Genomic_DNA"/>
</dbReference>
<dbReference type="RefSeq" id="WP_109101648.1">
    <property type="nucleotide sequence ID" value="NZ_QDKQ01000053.1"/>
</dbReference>
<feature type="transmembrane region" description="Helical" evidence="1">
    <location>
        <begin position="245"/>
        <end position="266"/>
    </location>
</feature>
<feature type="transmembrane region" description="Helical" evidence="1">
    <location>
        <begin position="103"/>
        <end position="124"/>
    </location>
</feature>
<keyword evidence="1" id="KW-0812">Transmembrane</keyword>
<evidence type="ECO:0000259" key="2">
    <source>
        <dbReference type="Pfam" id="PF06724"/>
    </source>
</evidence>
<dbReference type="Pfam" id="PF06724">
    <property type="entry name" value="DUF1206"/>
    <property type="match status" value="3"/>
</dbReference>
<proteinExistence type="predicted"/>
<feature type="domain" description="DUF1206" evidence="2">
    <location>
        <begin position="203"/>
        <end position="271"/>
    </location>
</feature>
<feature type="transmembrane region" description="Helical" evidence="1">
    <location>
        <begin position="204"/>
        <end position="225"/>
    </location>
</feature>
<gene>
    <name evidence="3" type="ORF">DDF67_14855</name>
</gene>
<sequence length="279" mass="28966">MGDLPRNILKPGPLRSLLERMARLGYAARGAVYIGLGCLAMLAALDVVPRARGATAMLAAWAAWPPGVVLIAIVAAGLAGFAAWRSLQAVFDADRHGNSPKAFAIRAGQALSGAIYAGLAWSALELLDEIEDVGEADEEQTADATAAAILSLPYGDTLLLLAGVMLMGAGVGGIVQGVIQDFAKRLDCRPVTCRRLVPLARCGYVARGSTTLLVGLFFSIAGLHARAGEARSLGGALQSLEAQPLGSSLLGLVALGLVAFGVFGFAEAFYRRIRPPELD</sequence>
<keyword evidence="1" id="KW-0472">Membrane</keyword>
<evidence type="ECO:0000256" key="1">
    <source>
        <dbReference type="SAM" id="Phobius"/>
    </source>
</evidence>
<keyword evidence="4" id="KW-1185">Reference proteome</keyword>
<evidence type="ECO:0000313" key="3">
    <source>
        <dbReference type="EMBL" id="PVM87181.1"/>
    </source>
</evidence>
<comment type="caution">
    <text evidence="3">The sequence shown here is derived from an EMBL/GenBank/DDBJ whole genome shotgun (WGS) entry which is preliminary data.</text>
</comment>
<feature type="domain" description="DUF1206" evidence="2">
    <location>
        <begin position="24"/>
        <end position="91"/>
    </location>
</feature>
<feature type="transmembrane region" description="Helical" evidence="1">
    <location>
        <begin position="24"/>
        <end position="45"/>
    </location>
</feature>
<dbReference type="OrthoDB" id="5702018at2"/>
<name>A0A2T9JUF6_9CAUL</name>
<feature type="transmembrane region" description="Helical" evidence="1">
    <location>
        <begin position="158"/>
        <end position="179"/>
    </location>
</feature>
<dbReference type="Proteomes" id="UP000245073">
    <property type="component" value="Unassembled WGS sequence"/>
</dbReference>
<dbReference type="InterPro" id="IPR009597">
    <property type="entry name" value="DUF1206"/>
</dbReference>
<dbReference type="AlphaFoldDB" id="A0A2T9JUF6"/>
<protein>
    <submittedName>
        <fullName evidence="3">DUF1206 domain-containing protein</fullName>
    </submittedName>
</protein>
<accession>A0A2T9JUF6</accession>
<reference evidence="3 4" key="1">
    <citation type="submission" date="2018-04" db="EMBL/GenBank/DDBJ databases">
        <title>The genome sequence of Caulobacter sp. 744.</title>
        <authorList>
            <person name="Gao J."/>
            <person name="Sun J."/>
        </authorList>
    </citation>
    <scope>NUCLEOTIDE SEQUENCE [LARGE SCALE GENOMIC DNA]</scope>
    <source>
        <strain evidence="3 4">774</strain>
    </source>
</reference>